<evidence type="ECO:0000256" key="1">
    <source>
        <dbReference type="ARBA" id="ARBA00023125"/>
    </source>
</evidence>
<name>D4XUZ9_9BACT</name>
<dbReference type="PANTHER" id="PTHR10302:SF27">
    <property type="entry name" value="SINGLE-STRANDED DNA-BINDING PROTEIN"/>
    <property type="match status" value="1"/>
</dbReference>
<accession>D4XUZ9</accession>
<feature type="region of interest" description="Disordered" evidence="4">
    <location>
        <begin position="129"/>
        <end position="148"/>
    </location>
</feature>
<protein>
    <recommendedName>
        <fullName evidence="2 3">Single-stranded DNA-binding protein</fullName>
        <shortName evidence="2">SSB</shortName>
    </recommendedName>
</protein>
<keyword evidence="1 2" id="KW-0238">DNA-binding</keyword>
<dbReference type="HAMAP" id="MF_00984">
    <property type="entry name" value="SSB"/>
    <property type="match status" value="1"/>
</dbReference>
<dbReference type="PANTHER" id="PTHR10302">
    <property type="entry name" value="SINGLE-STRANDED DNA-BINDING PROTEIN"/>
    <property type="match status" value="1"/>
</dbReference>
<evidence type="ECO:0000256" key="3">
    <source>
        <dbReference type="RuleBase" id="RU000524"/>
    </source>
</evidence>
<proteinExistence type="inferred from homology"/>
<sequence>MNKVILIGRVASDIRFNQTPSGIAYARLTLAVSRRNSNTAKENADFIPMVAWRATATFIGNYVKKGALISIEGSFTSSSYEGPDGKMLRNYEVTIENINLLESKAVVEARNAAHGEFNKNNFSGNFNNNFNSNNSFNQNKKPEFGFGNSYESKNKNEFGSKSEGDFQVQFDELD</sequence>
<dbReference type="GO" id="GO:0009295">
    <property type="term" value="C:nucleoid"/>
    <property type="evidence" value="ECO:0007669"/>
    <property type="project" value="TreeGrafter"/>
</dbReference>
<dbReference type="RefSeq" id="WP_005683138.1">
    <property type="nucleotide sequence ID" value="NZ_ADNC01000002.1"/>
</dbReference>
<dbReference type="eggNOG" id="COG0629">
    <property type="taxonomic scope" value="Bacteria"/>
</dbReference>
<keyword evidence="6" id="KW-1185">Reference proteome</keyword>
<dbReference type="InterPro" id="IPR012340">
    <property type="entry name" value="NA-bd_OB-fold"/>
</dbReference>
<dbReference type="CDD" id="cd04496">
    <property type="entry name" value="SSB_OBF"/>
    <property type="match status" value="1"/>
</dbReference>
<evidence type="ECO:0000313" key="5">
    <source>
        <dbReference type="EMBL" id="EFF41856.1"/>
    </source>
</evidence>
<feature type="compositionally biased region" description="Low complexity" evidence="4">
    <location>
        <begin position="129"/>
        <end position="139"/>
    </location>
</feature>
<dbReference type="Proteomes" id="UP000004757">
    <property type="component" value="Unassembled WGS sequence"/>
</dbReference>
<comment type="caution">
    <text evidence="5">The sequence shown here is derived from an EMBL/GenBank/DDBJ whole genome shotgun (WGS) entry which is preliminary data.</text>
</comment>
<dbReference type="SUPFAM" id="SSF50249">
    <property type="entry name" value="Nucleic acid-binding proteins"/>
    <property type="match status" value="1"/>
</dbReference>
<dbReference type="PROSITE" id="PS50935">
    <property type="entry name" value="SSB"/>
    <property type="match status" value="1"/>
</dbReference>
<dbReference type="GO" id="GO:0003697">
    <property type="term" value="F:single-stranded DNA binding"/>
    <property type="evidence" value="ECO:0007669"/>
    <property type="project" value="UniProtKB-UniRule"/>
</dbReference>
<dbReference type="STRING" id="747682.MALL_0157"/>
<dbReference type="NCBIfam" id="TIGR00621">
    <property type="entry name" value="ssb"/>
    <property type="match status" value="1"/>
</dbReference>
<dbReference type="InterPro" id="IPR011344">
    <property type="entry name" value="ssDNA-bd"/>
</dbReference>
<dbReference type="InterPro" id="IPR000424">
    <property type="entry name" value="Primosome_PriB/ssb"/>
</dbReference>
<dbReference type="Pfam" id="PF00436">
    <property type="entry name" value="SSB"/>
    <property type="match status" value="1"/>
</dbReference>
<comment type="caution">
    <text evidence="2">Lacks conserved residue(s) required for the propagation of feature annotation.</text>
</comment>
<evidence type="ECO:0000256" key="2">
    <source>
        <dbReference type="HAMAP-Rule" id="MF_00984"/>
    </source>
</evidence>
<dbReference type="EMBL" id="ADNC01000002">
    <property type="protein sequence ID" value="EFF41856.1"/>
    <property type="molecule type" value="Genomic_DNA"/>
</dbReference>
<dbReference type="Gene3D" id="2.40.50.140">
    <property type="entry name" value="Nucleic acid-binding proteins"/>
    <property type="match status" value="1"/>
</dbReference>
<dbReference type="AlphaFoldDB" id="D4XUZ9"/>
<evidence type="ECO:0000256" key="4">
    <source>
        <dbReference type="SAM" id="MobiDB-lite"/>
    </source>
</evidence>
<dbReference type="GO" id="GO:0006260">
    <property type="term" value="P:DNA replication"/>
    <property type="evidence" value="ECO:0007669"/>
    <property type="project" value="InterPro"/>
</dbReference>
<organism evidence="5 6">
    <name type="scientific">Mycoplasmopsis alligatoris A21JP2</name>
    <dbReference type="NCBI Taxonomy" id="747682"/>
    <lineage>
        <taxon>Bacteria</taxon>
        <taxon>Bacillati</taxon>
        <taxon>Mycoplasmatota</taxon>
        <taxon>Mycoplasmoidales</taxon>
        <taxon>Metamycoplasmataceae</taxon>
        <taxon>Mycoplasmopsis</taxon>
    </lineage>
</organism>
<comment type="subunit">
    <text evidence="2">Homotetramer.</text>
</comment>
<evidence type="ECO:0000313" key="6">
    <source>
        <dbReference type="Proteomes" id="UP000004757"/>
    </source>
</evidence>
<dbReference type="OrthoDB" id="9809878at2"/>
<reference evidence="5 6" key="1">
    <citation type="submission" date="2010-03" db="EMBL/GenBank/DDBJ databases">
        <authorList>
            <person name="Glass J.I."/>
            <person name="Benders G.A."/>
            <person name="Durkin A.S."/>
            <person name="Farmerie W.G."/>
            <person name="Hlavinka K."/>
            <person name="Hostetler J."/>
            <person name="Jackson J."/>
            <person name="May M.A."/>
            <person name="Miller R.H."/>
            <person name="Paralanov V."/>
            <person name="Radune D."/>
            <person name="Szczypinski B."/>
            <person name="Brown D.R."/>
        </authorList>
    </citation>
    <scope>NUCLEOTIDE SEQUENCE [LARGE SCALE GENOMIC DNA]</scope>
    <source>
        <strain evidence="5 6">A21JP2</strain>
    </source>
</reference>
<gene>
    <name evidence="5" type="ORF">MALL_0157</name>
</gene>